<evidence type="ECO:0000313" key="2">
    <source>
        <dbReference type="EMBL" id="KAF9451149.1"/>
    </source>
</evidence>
<name>A0A9P6C7B6_9AGAR</name>
<keyword evidence="1" id="KW-0472">Membrane</keyword>
<gene>
    <name evidence="2" type="ORF">P691DRAFT_663832</name>
</gene>
<sequence length="56" mass="6242">IHEAVEDAVIRYLAFGSLLCALISLLYGCMLIVRFGSMRKGPKAAEWVLVCRISWA</sequence>
<reference evidence="2" key="1">
    <citation type="submission" date="2020-11" db="EMBL/GenBank/DDBJ databases">
        <authorList>
            <consortium name="DOE Joint Genome Institute"/>
            <person name="Ahrendt S."/>
            <person name="Riley R."/>
            <person name="Andreopoulos W."/>
            <person name="Labutti K."/>
            <person name="Pangilinan J."/>
            <person name="Ruiz-Duenas F.J."/>
            <person name="Barrasa J.M."/>
            <person name="Sanchez-Garcia M."/>
            <person name="Camarero S."/>
            <person name="Miyauchi S."/>
            <person name="Serrano A."/>
            <person name="Linde D."/>
            <person name="Babiker R."/>
            <person name="Drula E."/>
            <person name="Ayuso-Fernandez I."/>
            <person name="Pacheco R."/>
            <person name="Padilla G."/>
            <person name="Ferreira P."/>
            <person name="Barriuso J."/>
            <person name="Kellner H."/>
            <person name="Castanera R."/>
            <person name="Alfaro M."/>
            <person name="Ramirez L."/>
            <person name="Pisabarro A.G."/>
            <person name="Kuo A."/>
            <person name="Tritt A."/>
            <person name="Lipzen A."/>
            <person name="He G."/>
            <person name="Yan M."/>
            <person name="Ng V."/>
            <person name="Cullen D."/>
            <person name="Martin F."/>
            <person name="Rosso M.-N."/>
            <person name="Henrissat B."/>
            <person name="Hibbett D."/>
            <person name="Martinez A.T."/>
            <person name="Grigoriev I.V."/>
        </authorList>
    </citation>
    <scope>NUCLEOTIDE SEQUENCE</scope>
    <source>
        <strain evidence="2">MF-IS2</strain>
    </source>
</reference>
<feature type="transmembrane region" description="Helical" evidence="1">
    <location>
        <begin position="12"/>
        <end position="33"/>
    </location>
</feature>
<keyword evidence="3" id="KW-1185">Reference proteome</keyword>
<evidence type="ECO:0000256" key="1">
    <source>
        <dbReference type="SAM" id="Phobius"/>
    </source>
</evidence>
<evidence type="ECO:0000313" key="3">
    <source>
        <dbReference type="Proteomes" id="UP000807342"/>
    </source>
</evidence>
<keyword evidence="1" id="KW-1133">Transmembrane helix</keyword>
<feature type="non-terminal residue" evidence="2">
    <location>
        <position position="1"/>
    </location>
</feature>
<dbReference type="OrthoDB" id="3062801at2759"/>
<accession>A0A9P6C7B6</accession>
<protein>
    <submittedName>
        <fullName evidence="2">Uncharacterized protein</fullName>
    </submittedName>
</protein>
<organism evidence="2 3">
    <name type="scientific">Macrolepiota fuliginosa MF-IS2</name>
    <dbReference type="NCBI Taxonomy" id="1400762"/>
    <lineage>
        <taxon>Eukaryota</taxon>
        <taxon>Fungi</taxon>
        <taxon>Dikarya</taxon>
        <taxon>Basidiomycota</taxon>
        <taxon>Agaricomycotina</taxon>
        <taxon>Agaricomycetes</taxon>
        <taxon>Agaricomycetidae</taxon>
        <taxon>Agaricales</taxon>
        <taxon>Agaricineae</taxon>
        <taxon>Agaricaceae</taxon>
        <taxon>Macrolepiota</taxon>
    </lineage>
</organism>
<keyword evidence="1" id="KW-0812">Transmembrane</keyword>
<proteinExistence type="predicted"/>
<comment type="caution">
    <text evidence="2">The sequence shown here is derived from an EMBL/GenBank/DDBJ whole genome shotgun (WGS) entry which is preliminary data.</text>
</comment>
<dbReference type="AlphaFoldDB" id="A0A9P6C7B6"/>
<dbReference type="Proteomes" id="UP000807342">
    <property type="component" value="Unassembled WGS sequence"/>
</dbReference>
<dbReference type="EMBL" id="MU151090">
    <property type="protein sequence ID" value="KAF9451149.1"/>
    <property type="molecule type" value="Genomic_DNA"/>
</dbReference>